<protein>
    <submittedName>
        <fullName evidence="1">Uncharacterized protein</fullName>
    </submittedName>
</protein>
<evidence type="ECO:0000313" key="2">
    <source>
        <dbReference type="Proteomes" id="UP000468717"/>
    </source>
</evidence>
<comment type="caution">
    <text evidence="1">The sequence shown here is derived from an EMBL/GenBank/DDBJ whole genome shotgun (WGS) entry which is preliminary data.</text>
</comment>
<keyword evidence="2" id="KW-1185">Reference proteome</keyword>
<reference evidence="1 2" key="1">
    <citation type="submission" date="2019-10" db="EMBL/GenBank/DDBJ databases">
        <title>Three novel species isolated from a subtropical stream in China.</title>
        <authorList>
            <person name="Lu H."/>
        </authorList>
    </citation>
    <scope>NUCLEOTIDE SEQUENCE [LARGE SCALE GENOMIC DNA]</scope>
    <source>
        <strain evidence="1 2">FT13W</strain>
    </source>
</reference>
<sequence length="146" mass="16774">MKTQLSIPIHTQQFLELANFLRSNGDPRDPVEIVSVAIDYWLDNASWKPELLSESDTRGYQWKNLFLPSGTQIRMQYKGAYFYAKVDGDEIIYDGQPISPGSLANTIAGNSRNAWRDLWIKRPEDKEWKLADECRSEVAIDPLIKP</sequence>
<proteinExistence type="predicted"/>
<dbReference type="RefSeq" id="WP_152284869.1">
    <property type="nucleotide sequence ID" value="NZ_WFLI01000045.1"/>
</dbReference>
<dbReference type="Proteomes" id="UP000468717">
    <property type="component" value="Unassembled WGS sequence"/>
</dbReference>
<evidence type="ECO:0000313" key="1">
    <source>
        <dbReference type="EMBL" id="KAB8060087.1"/>
    </source>
</evidence>
<gene>
    <name evidence="1" type="ORF">GCN75_25490</name>
</gene>
<accession>A0A6I1HWV9</accession>
<dbReference type="EMBL" id="WFLI01000045">
    <property type="protein sequence ID" value="KAB8060087.1"/>
    <property type="molecule type" value="Genomic_DNA"/>
</dbReference>
<organism evidence="1 2">
    <name type="scientific">Janthinobacterium violaceinigrum</name>
    <dbReference type="NCBI Taxonomy" id="2654252"/>
    <lineage>
        <taxon>Bacteria</taxon>
        <taxon>Pseudomonadati</taxon>
        <taxon>Pseudomonadota</taxon>
        <taxon>Betaproteobacteria</taxon>
        <taxon>Burkholderiales</taxon>
        <taxon>Oxalobacteraceae</taxon>
        <taxon>Janthinobacterium</taxon>
    </lineage>
</organism>
<dbReference type="AlphaFoldDB" id="A0A6I1HWV9"/>
<name>A0A6I1HWV9_9BURK</name>